<organism evidence="1 2">
    <name type="scientific">Niveibacterium microcysteis</name>
    <dbReference type="NCBI Taxonomy" id="2811415"/>
    <lineage>
        <taxon>Bacteria</taxon>
        <taxon>Pseudomonadati</taxon>
        <taxon>Pseudomonadota</taxon>
        <taxon>Betaproteobacteria</taxon>
        <taxon>Rhodocyclales</taxon>
        <taxon>Rhodocyclaceae</taxon>
        <taxon>Niveibacterium</taxon>
    </lineage>
</organism>
<gene>
    <name evidence="1" type="ORF">JY500_13780</name>
</gene>
<sequence length="260" mass="28580">MSTQGWRKFPHPEKQYSYAGDALKKNWARLHQGDREPWPESAEVQEAWRAYHAGDFAQAVELGLKAGGAGISAANKAAMIYATYLVDDDDEKSELFQQIIDRAELQQKAMPDAANVWYFHAYALGRYSQLISVGEALAKGLGGKIRASLEKTLELEPDHAEAHIALGAFQAEVIDKVGSLVGNLTYGAKKDNAVEHFETALELIPFSAIARMEMANGLVMLFGKSKMKRAEDLYAEAAACEAVEAMERLDVEAAKAELED</sequence>
<evidence type="ECO:0000313" key="2">
    <source>
        <dbReference type="Proteomes" id="UP000663570"/>
    </source>
</evidence>
<protein>
    <recommendedName>
        <fullName evidence="3">Tetratricopeptide repeat protein</fullName>
    </recommendedName>
</protein>
<dbReference type="Gene3D" id="1.25.40.10">
    <property type="entry name" value="Tetratricopeptide repeat domain"/>
    <property type="match status" value="1"/>
</dbReference>
<accession>A0ABX7M1C2</accession>
<keyword evidence="2" id="KW-1185">Reference proteome</keyword>
<name>A0ABX7M1C2_9RHOO</name>
<dbReference type="Proteomes" id="UP000663570">
    <property type="component" value="Chromosome"/>
</dbReference>
<evidence type="ECO:0008006" key="3">
    <source>
        <dbReference type="Google" id="ProtNLM"/>
    </source>
</evidence>
<evidence type="ECO:0000313" key="1">
    <source>
        <dbReference type="EMBL" id="QSI75561.1"/>
    </source>
</evidence>
<dbReference type="SUPFAM" id="SSF48452">
    <property type="entry name" value="TPR-like"/>
    <property type="match status" value="1"/>
</dbReference>
<dbReference type="RefSeq" id="WP_206253222.1">
    <property type="nucleotide sequence ID" value="NZ_CP071060.1"/>
</dbReference>
<reference evidence="1 2" key="1">
    <citation type="submission" date="2021-02" db="EMBL/GenBank/DDBJ databases">
        <title>Niveibacterium changnyeongensis HC41.</title>
        <authorList>
            <person name="Kang M."/>
        </authorList>
    </citation>
    <scope>NUCLEOTIDE SEQUENCE [LARGE SCALE GENOMIC DNA]</scope>
    <source>
        <strain evidence="1 2">HC41</strain>
    </source>
</reference>
<proteinExistence type="predicted"/>
<dbReference type="EMBL" id="CP071060">
    <property type="protein sequence ID" value="QSI75561.1"/>
    <property type="molecule type" value="Genomic_DNA"/>
</dbReference>
<dbReference type="InterPro" id="IPR011990">
    <property type="entry name" value="TPR-like_helical_dom_sf"/>
</dbReference>